<sequence>MGIVKGADLHEWTFNHKFPGRFTMDAPIINKQYQVEPPNSGKSDSIQFAFGEVLISYTQVVIDRPVRLQREKKGDCIEMFFALKGKATFTINNEQQYNFAENQHNIYYGYGSKEAIELLSTQEPLEFLAIDLSRPYYLRLLHQGGILQRRFIDRITHNQPGFLRDENFTLTPAMMLIIEEIRDCRKTGTVKRIFLEAKVLELLMLQTEQLEQQHEQDYSTFDLNLLEEARQILEQNIATPLTISSLAKLVGINESQLKKGFKETYGITVFGYANQLKMQLARHLLLAKDKSVSETAFLVGYKNPQHFTVAFKRHYNILPSQLKKA</sequence>
<keyword evidence="2" id="KW-0238">DNA-binding</keyword>
<evidence type="ECO:0000256" key="2">
    <source>
        <dbReference type="ARBA" id="ARBA00023125"/>
    </source>
</evidence>
<protein>
    <submittedName>
        <fullName evidence="5">AraC family transcriptional regulator</fullName>
    </submittedName>
</protein>
<dbReference type="GO" id="GO:0043565">
    <property type="term" value="F:sequence-specific DNA binding"/>
    <property type="evidence" value="ECO:0007669"/>
    <property type="project" value="InterPro"/>
</dbReference>
<dbReference type="SMART" id="SM00342">
    <property type="entry name" value="HTH_ARAC"/>
    <property type="match status" value="1"/>
</dbReference>
<reference evidence="5" key="1">
    <citation type="journal article" date="2023" name="Comput. Struct. Biotechnol. J.">
        <title>Discovery of a novel marine Bacteroidetes with a rich repertoire of carbohydrate-active enzymes.</title>
        <authorList>
            <person name="Chen B."/>
            <person name="Liu G."/>
            <person name="Chen Q."/>
            <person name="Wang H."/>
            <person name="Liu L."/>
            <person name="Tang K."/>
        </authorList>
    </citation>
    <scope>NUCLEOTIDE SEQUENCE</scope>
    <source>
        <strain evidence="5">TK19036</strain>
    </source>
</reference>
<accession>A0AA49JIG5</accession>
<reference evidence="5" key="2">
    <citation type="journal article" date="2024" name="Antonie Van Leeuwenhoek">
        <title>Roseihalotalea indica gen. nov., sp. nov., a halophilic Bacteroidetes from mesopelagic Southwest Indian Ocean with higher carbohydrate metabolic potential.</title>
        <authorList>
            <person name="Chen B."/>
            <person name="Zhang M."/>
            <person name="Lin D."/>
            <person name="Ye J."/>
            <person name="Tang K."/>
        </authorList>
    </citation>
    <scope>NUCLEOTIDE SEQUENCE</scope>
    <source>
        <strain evidence="5">TK19036</strain>
    </source>
</reference>
<dbReference type="PROSITE" id="PS00041">
    <property type="entry name" value="HTH_ARAC_FAMILY_1"/>
    <property type="match status" value="1"/>
</dbReference>
<organism evidence="5">
    <name type="scientific">Roseihalotalea indica</name>
    <dbReference type="NCBI Taxonomy" id="2867963"/>
    <lineage>
        <taxon>Bacteria</taxon>
        <taxon>Pseudomonadati</taxon>
        <taxon>Bacteroidota</taxon>
        <taxon>Cytophagia</taxon>
        <taxon>Cytophagales</taxon>
        <taxon>Catalimonadaceae</taxon>
        <taxon>Roseihalotalea</taxon>
    </lineage>
</organism>
<evidence type="ECO:0000256" key="1">
    <source>
        <dbReference type="ARBA" id="ARBA00023015"/>
    </source>
</evidence>
<dbReference type="InterPro" id="IPR018060">
    <property type="entry name" value="HTH_AraC"/>
</dbReference>
<proteinExistence type="predicted"/>
<dbReference type="InterPro" id="IPR053142">
    <property type="entry name" value="PchR_regulatory_protein"/>
</dbReference>
<dbReference type="GO" id="GO:0003700">
    <property type="term" value="F:DNA-binding transcription factor activity"/>
    <property type="evidence" value="ECO:0007669"/>
    <property type="project" value="InterPro"/>
</dbReference>
<keyword evidence="3" id="KW-0804">Transcription</keyword>
<evidence type="ECO:0000313" key="5">
    <source>
        <dbReference type="EMBL" id="WKN34947.1"/>
    </source>
</evidence>
<keyword evidence="1" id="KW-0805">Transcription regulation</keyword>
<dbReference type="PROSITE" id="PS01124">
    <property type="entry name" value="HTH_ARAC_FAMILY_2"/>
    <property type="match status" value="1"/>
</dbReference>
<dbReference type="Gene3D" id="1.10.10.60">
    <property type="entry name" value="Homeodomain-like"/>
    <property type="match status" value="1"/>
</dbReference>
<dbReference type="AlphaFoldDB" id="A0AA49JIG5"/>
<evidence type="ECO:0000256" key="3">
    <source>
        <dbReference type="ARBA" id="ARBA00023163"/>
    </source>
</evidence>
<dbReference type="EMBL" id="CP120682">
    <property type="protein sequence ID" value="WKN34947.1"/>
    <property type="molecule type" value="Genomic_DNA"/>
</dbReference>
<name>A0AA49JIG5_9BACT</name>
<dbReference type="InterPro" id="IPR009057">
    <property type="entry name" value="Homeodomain-like_sf"/>
</dbReference>
<evidence type="ECO:0000259" key="4">
    <source>
        <dbReference type="PROSITE" id="PS01124"/>
    </source>
</evidence>
<dbReference type="PANTHER" id="PTHR47893">
    <property type="entry name" value="REGULATORY PROTEIN PCHR"/>
    <property type="match status" value="1"/>
</dbReference>
<dbReference type="InterPro" id="IPR018062">
    <property type="entry name" value="HTH_AraC-typ_CS"/>
</dbReference>
<dbReference type="SUPFAM" id="SSF46689">
    <property type="entry name" value="Homeodomain-like"/>
    <property type="match status" value="2"/>
</dbReference>
<dbReference type="PANTHER" id="PTHR47893:SF1">
    <property type="entry name" value="REGULATORY PROTEIN PCHR"/>
    <property type="match status" value="1"/>
</dbReference>
<feature type="domain" description="HTH araC/xylS-type" evidence="4">
    <location>
        <begin position="227"/>
        <end position="325"/>
    </location>
</feature>
<gene>
    <name evidence="5" type="ORF">K4G66_21460</name>
</gene>
<dbReference type="Pfam" id="PF12833">
    <property type="entry name" value="HTH_18"/>
    <property type="match status" value="1"/>
</dbReference>